<feature type="domain" description="EGF-like" evidence="4">
    <location>
        <begin position="64"/>
        <end position="98"/>
    </location>
</feature>
<feature type="domain" description="EGF-like" evidence="4">
    <location>
        <begin position="21"/>
        <end position="60"/>
    </location>
</feature>
<protein>
    <submittedName>
        <fullName evidence="5">EGF-like domain protein</fullName>
    </submittedName>
</protein>
<gene>
    <name evidence="5" type="ORF">ANCCEY_05534</name>
</gene>
<proteinExistence type="predicted"/>
<name>A0A0D6LTJ4_9BILA</name>
<dbReference type="EMBL" id="KE124904">
    <property type="protein sequence ID" value="EPB75375.1"/>
    <property type="molecule type" value="Genomic_DNA"/>
</dbReference>
<reference evidence="5 6" key="1">
    <citation type="submission" date="2013-05" db="EMBL/GenBank/DDBJ databases">
        <title>Draft genome of the parasitic nematode Anyclostoma ceylanicum.</title>
        <authorList>
            <person name="Mitreva M."/>
        </authorList>
    </citation>
    <scope>NUCLEOTIDE SEQUENCE [LARGE SCALE GENOMIC DNA]</scope>
</reference>
<dbReference type="PROSITE" id="PS00022">
    <property type="entry name" value="EGF_1"/>
    <property type="match status" value="2"/>
</dbReference>
<dbReference type="CDD" id="cd00054">
    <property type="entry name" value="EGF_CA"/>
    <property type="match status" value="1"/>
</dbReference>
<evidence type="ECO:0000313" key="5">
    <source>
        <dbReference type="EMBL" id="EPB75375.1"/>
    </source>
</evidence>
<dbReference type="PANTHER" id="PTHR24033">
    <property type="entry name" value="EGF-LIKE DOMAIN-CONTAINING PROTEIN"/>
    <property type="match status" value="1"/>
</dbReference>
<dbReference type="InterPro" id="IPR001881">
    <property type="entry name" value="EGF-like_Ca-bd_dom"/>
</dbReference>
<sequence>MCESLGYLLDQSVKSICSFSDLNYCSTHSDLCRNGGICLADSFNSYRCNCSAEYEGRNCERRKKKDDCSMIDCGVGVCVMASTPQCECPTGFAGAQCEYSSEGHLKPPFRFDTLLISFALLVLAICLAVISVSVRFICEKLDLIQRGGQAGPLYSTHWVAAEVHESDRDLRLLPQRMTLAKVVLLANLGGGPAQTSSRRPLSSRHQFC</sequence>
<feature type="transmembrane region" description="Helical" evidence="3">
    <location>
        <begin position="114"/>
        <end position="138"/>
    </location>
</feature>
<dbReference type="InterPro" id="IPR051830">
    <property type="entry name" value="NOTCH_homolog"/>
</dbReference>
<dbReference type="PANTHER" id="PTHR24033:SF151">
    <property type="entry name" value="NOTCH 2"/>
    <property type="match status" value="1"/>
</dbReference>
<dbReference type="Proteomes" id="UP000054495">
    <property type="component" value="Unassembled WGS sequence"/>
</dbReference>
<evidence type="ECO:0000256" key="3">
    <source>
        <dbReference type="SAM" id="Phobius"/>
    </source>
</evidence>
<evidence type="ECO:0000256" key="2">
    <source>
        <dbReference type="PROSITE-ProRule" id="PRU00076"/>
    </source>
</evidence>
<feature type="disulfide bond" evidence="2">
    <location>
        <begin position="50"/>
        <end position="59"/>
    </location>
</feature>
<keyword evidence="3" id="KW-0472">Membrane</keyword>
<dbReference type="PROSITE" id="PS50026">
    <property type="entry name" value="EGF_3"/>
    <property type="match status" value="2"/>
</dbReference>
<accession>A0A0D6LTJ4</accession>
<dbReference type="Gene3D" id="2.10.25.10">
    <property type="entry name" value="Laminin"/>
    <property type="match status" value="1"/>
</dbReference>
<keyword evidence="2" id="KW-0245">EGF-like domain</keyword>
<dbReference type="PROSITE" id="PS01186">
    <property type="entry name" value="EGF_2"/>
    <property type="match status" value="1"/>
</dbReference>
<feature type="disulfide bond" evidence="2">
    <location>
        <begin position="68"/>
        <end position="78"/>
    </location>
</feature>
<keyword evidence="3" id="KW-0812">Transmembrane</keyword>
<dbReference type="SMART" id="SM00181">
    <property type="entry name" value="EGF"/>
    <property type="match status" value="2"/>
</dbReference>
<comment type="caution">
    <text evidence="2">Lacks conserved residue(s) required for the propagation of feature annotation.</text>
</comment>
<dbReference type="SUPFAM" id="SSF57196">
    <property type="entry name" value="EGF/Laminin"/>
    <property type="match status" value="1"/>
</dbReference>
<dbReference type="GO" id="GO:0005509">
    <property type="term" value="F:calcium ion binding"/>
    <property type="evidence" value="ECO:0007669"/>
    <property type="project" value="InterPro"/>
</dbReference>
<evidence type="ECO:0000256" key="1">
    <source>
        <dbReference type="ARBA" id="ARBA00023157"/>
    </source>
</evidence>
<keyword evidence="3" id="KW-1133">Transmembrane helix</keyword>
<organism evidence="5 6">
    <name type="scientific">Ancylostoma ceylanicum</name>
    <dbReference type="NCBI Taxonomy" id="53326"/>
    <lineage>
        <taxon>Eukaryota</taxon>
        <taxon>Metazoa</taxon>
        <taxon>Ecdysozoa</taxon>
        <taxon>Nematoda</taxon>
        <taxon>Chromadorea</taxon>
        <taxon>Rhabditida</taxon>
        <taxon>Rhabditina</taxon>
        <taxon>Rhabditomorpha</taxon>
        <taxon>Strongyloidea</taxon>
        <taxon>Ancylostomatidae</taxon>
        <taxon>Ancylostomatinae</taxon>
        <taxon>Ancylostoma</taxon>
    </lineage>
</organism>
<dbReference type="InterPro" id="IPR000742">
    <property type="entry name" value="EGF"/>
</dbReference>
<keyword evidence="6" id="KW-1185">Reference proteome</keyword>
<feature type="disulfide bond" evidence="2">
    <location>
        <begin position="88"/>
        <end position="97"/>
    </location>
</feature>
<evidence type="ECO:0000259" key="4">
    <source>
        <dbReference type="PROSITE" id="PS50026"/>
    </source>
</evidence>
<keyword evidence="1 2" id="KW-1015">Disulfide bond</keyword>
<dbReference type="AlphaFoldDB" id="A0A0D6LTJ4"/>
<dbReference type="SMART" id="SM00179">
    <property type="entry name" value="EGF_CA"/>
    <property type="match status" value="2"/>
</dbReference>
<evidence type="ECO:0000313" key="6">
    <source>
        <dbReference type="Proteomes" id="UP000054495"/>
    </source>
</evidence>